<keyword evidence="3" id="KW-1185">Reference proteome</keyword>
<reference evidence="2 3" key="1">
    <citation type="submission" date="2024-02" db="EMBL/GenBank/DDBJ databases">
        <authorList>
            <person name="Chen Y."/>
            <person name="Shah S."/>
            <person name="Dougan E. K."/>
            <person name="Thang M."/>
            <person name="Chan C."/>
        </authorList>
    </citation>
    <scope>NUCLEOTIDE SEQUENCE [LARGE SCALE GENOMIC DNA]</scope>
</reference>
<evidence type="ECO:0000313" key="3">
    <source>
        <dbReference type="Proteomes" id="UP001642464"/>
    </source>
</evidence>
<accession>A0ABP0JP42</accession>
<protein>
    <submittedName>
        <fullName evidence="2">Oligopeptidase A</fullName>
    </submittedName>
</protein>
<evidence type="ECO:0000256" key="1">
    <source>
        <dbReference type="SAM" id="Coils"/>
    </source>
</evidence>
<sequence length="160" mass="17611">MAPSRGPLEEAMKAKLRQMQAARDLDLSQLQDQLAANVAKVQQHEEDLVATQARLQSSILEVAELRTSAFVSEEGLAELRATSEQQSSTLRTRLEQAYAAKAQLETELVEVQRSAETEAKASRVRLEEQKTCRAELAQAQSAANALHSRCSDFQEEALGS</sequence>
<gene>
    <name evidence="2" type="ORF">SCF082_LOCUS13002</name>
</gene>
<keyword evidence="1" id="KW-0175">Coiled coil</keyword>
<comment type="caution">
    <text evidence="2">The sequence shown here is derived from an EMBL/GenBank/DDBJ whole genome shotgun (WGS) entry which is preliminary data.</text>
</comment>
<dbReference type="Proteomes" id="UP001642464">
    <property type="component" value="Unassembled WGS sequence"/>
</dbReference>
<dbReference type="EMBL" id="CAXAMM010008002">
    <property type="protein sequence ID" value="CAK9016025.1"/>
    <property type="molecule type" value="Genomic_DNA"/>
</dbReference>
<name>A0ABP0JP42_9DINO</name>
<feature type="coiled-coil region" evidence="1">
    <location>
        <begin position="94"/>
        <end position="156"/>
    </location>
</feature>
<proteinExistence type="predicted"/>
<evidence type="ECO:0000313" key="2">
    <source>
        <dbReference type="EMBL" id="CAK9016025.1"/>
    </source>
</evidence>
<organism evidence="2 3">
    <name type="scientific">Durusdinium trenchii</name>
    <dbReference type="NCBI Taxonomy" id="1381693"/>
    <lineage>
        <taxon>Eukaryota</taxon>
        <taxon>Sar</taxon>
        <taxon>Alveolata</taxon>
        <taxon>Dinophyceae</taxon>
        <taxon>Suessiales</taxon>
        <taxon>Symbiodiniaceae</taxon>
        <taxon>Durusdinium</taxon>
    </lineage>
</organism>